<proteinExistence type="inferred from homology"/>
<keyword evidence="14" id="KW-0233">DNA recombination</keyword>
<dbReference type="InterPro" id="IPR024193">
    <property type="entry name" value="Ku80"/>
</dbReference>
<dbReference type="AlphaFoldDB" id="A0A370TYW0"/>
<dbReference type="InterPro" id="IPR016194">
    <property type="entry name" value="SPOC-like_C_dom_sf"/>
</dbReference>
<evidence type="ECO:0000256" key="4">
    <source>
        <dbReference type="ARBA" id="ARBA00012551"/>
    </source>
</evidence>
<dbReference type="GO" id="GO:0003678">
    <property type="term" value="F:DNA helicase activity"/>
    <property type="evidence" value="ECO:0007669"/>
    <property type="project" value="UniProtKB-EC"/>
</dbReference>
<keyword evidence="8" id="KW-0227">DNA damage</keyword>
<keyword evidence="6" id="KW-0158">Chromosome</keyword>
<dbReference type="PANTHER" id="PTHR12604">
    <property type="entry name" value="KU AUTOANTIGEN DNA HELICASE"/>
    <property type="match status" value="1"/>
</dbReference>
<dbReference type="GO" id="GO:0006310">
    <property type="term" value="P:DNA recombination"/>
    <property type="evidence" value="ECO:0007669"/>
    <property type="project" value="UniProtKB-KW"/>
</dbReference>
<dbReference type="FunFam" id="1.10.1600.10:FF:000002">
    <property type="entry name" value="X-ray repair cross-complementing protein 5"/>
    <property type="match status" value="1"/>
</dbReference>
<dbReference type="Pfam" id="PF02735">
    <property type="entry name" value="Ku"/>
    <property type="match status" value="1"/>
</dbReference>
<evidence type="ECO:0000256" key="7">
    <source>
        <dbReference type="ARBA" id="ARBA00022741"/>
    </source>
</evidence>
<accession>A0A370TYW0</accession>
<dbReference type="Gene3D" id="1.10.1600.10">
    <property type="match status" value="1"/>
</dbReference>
<dbReference type="GO" id="GO:0005524">
    <property type="term" value="F:ATP binding"/>
    <property type="evidence" value="ECO:0007669"/>
    <property type="project" value="UniProtKB-KW"/>
</dbReference>
<evidence type="ECO:0000256" key="12">
    <source>
        <dbReference type="ARBA" id="ARBA00022895"/>
    </source>
</evidence>
<evidence type="ECO:0000313" key="21">
    <source>
        <dbReference type="EMBL" id="RDL40719.1"/>
    </source>
</evidence>
<evidence type="ECO:0000256" key="13">
    <source>
        <dbReference type="ARBA" id="ARBA00023125"/>
    </source>
</evidence>
<dbReference type="STRING" id="2656787.A0A370TYW0"/>
<feature type="domain" description="VWFA" evidence="20">
    <location>
        <begin position="6"/>
        <end position="173"/>
    </location>
</feature>
<dbReference type="SUPFAM" id="SSF53300">
    <property type="entry name" value="vWA-like"/>
    <property type="match status" value="1"/>
</dbReference>
<dbReference type="SUPFAM" id="SSF100939">
    <property type="entry name" value="SPOC domain-like"/>
    <property type="match status" value="1"/>
</dbReference>
<dbReference type="Gene3D" id="1.25.40.240">
    <property type="entry name" value="Ku, C-terminal domain"/>
    <property type="match status" value="1"/>
</dbReference>
<dbReference type="GeneID" id="43593547"/>
<comment type="catalytic activity">
    <reaction evidence="19">
        <text>ATP + H2O = ADP + phosphate + H(+)</text>
        <dbReference type="Rhea" id="RHEA:13065"/>
        <dbReference type="ChEBI" id="CHEBI:15377"/>
        <dbReference type="ChEBI" id="CHEBI:15378"/>
        <dbReference type="ChEBI" id="CHEBI:30616"/>
        <dbReference type="ChEBI" id="CHEBI:43474"/>
        <dbReference type="ChEBI" id="CHEBI:456216"/>
        <dbReference type="EC" id="3.6.4.12"/>
    </reaction>
</comment>
<dbReference type="PROSITE" id="PS50234">
    <property type="entry name" value="VWFA"/>
    <property type="match status" value="1"/>
</dbReference>
<keyword evidence="13" id="KW-0238">DNA-binding</keyword>
<keyword evidence="9" id="KW-0378">Hydrolase</keyword>
<dbReference type="PANTHER" id="PTHR12604:SF4">
    <property type="entry name" value="X-RAY REPAIR CROSS-COMPLEMENTING PROTEIN 5"/>
    <property type="match status" value="1"/>
</dbReference>
<evidence type="ECO:0000256" key="14">
    <source>
        <dbReference type="ARBA" id="ARBA00023172"/>
    </source>
</evidence>
<evidence type="ECO:0000256" key="2">
    <source>
        <dbReference type="ARBA" id="ARBA00004574"/>
    </source>
</evidence>
<dbReference type="InterPro" id="IPR006164">
    <property type="entry name" value="DNA_bd_Ku70/Ku80"/>
</dbReference>
<dbReference type="OrthoDB" id="30826at2759"/>
<keyword evidence="16" id="KW-0539">Nucleus</keyword>
<dbReference type="SUPFAM" id="SSF101420">
    <property type="entry name" value="C-terminal domain of Ku80"/>
    <property type="match status" value="1"/>
</dbReference>
<keyword evidence="22" id="KW-1185">Reference proteome</keyword>
<dbReference type="EC" id="3.6.4.12" evidence="4"/>
<comment type="similarity">
    <text evidence="3">Belongs to the ku80 family.</text>
</comment>
<evidence type="ECO:0000256" key="8">
    <source>
        <dbReference type="ARBA" id="ARBA00022763"/>
    </source>
</evidence>
<dbReference type="InterPro" id="IPR014893">
    <property type="entry name" value="Ku_PK_bind"/>
</dbReference>
<evidence type="ECO:0000256" key="9">
    <source>
        <dbReference type="ARBA" id="ARBA00022801"/>
    </source>
</evidence>
<sequence length="739" mass="81417">MADKQAIVYIVDQGASTAESHSGREESDLEYGMRYVWDKIATTMAANRTTWNLGVLGLRSDDSVNPLYSSEGDEGYGNISLLKDLGPMRMNELANLQTSLKPSSTNSGDAISAIIIAVSMIEEFTTLKSGKPGKFLRRIVLVTDGQGTLDDSDLDSIADKINEVDIELVVIGIDFDDLEFGFKEEDKPEGKASNEAILQSLVQKCNSGIFGTVAEAVQNLSIPEVKTPRPYSTFKGPLALGDFAKYPDSTMLIDVERYFKTHIARAVTASSFVTRASTANEETGASSKTLEEDTEMADAPELSAVKSTFTYKVNDPTAPGGKKDVSRDDLAKGFEYGRTAVHISASEENVTKLETTQSFSIIGFIPSDKYEKYLNMGESCVTIAKCINVEAVIALSSFIHALHELDSYAVARIVAKDGKDPVIILLAPLIEPDFEGLVDVPLPFAEDIRMYRFPPLDRVITTSGATVTKHRNLPTDELTNAMSDYVNAMDLSTFGKDDEGQPTEYMPMEDTYSPAVHRINQAIRKRAIHPDAPVDPPAEVLMKWSHPPDELVSGNASELKALIDAASVKKVPPKQNGRRFNRETIKPLSGLDVDSLLDRDHRQKISIENSIPDFKQIVSSATSDSNIHDAAKQMSNIICQLVKDSTGDSGYSRALENMKVLRIELLSLEMPDIYNDFIREFKRRLMEGDLGGDRREFFLRVRGEKLGLIDNMALDFCDVSEEDAAQFYSMKVGLPSRAK</sequence>
<dbReference type="GO" id="GO:0003690">
    <property type="term" value="F:double-stranded DNA binding"/>
    <property type="evidence" value="ECO:0007669"/>
    <property type="project" value="TreeGrafter"/>
</dbReference>
<dbReference type="Gene3D" id="2.40.290.10">
    <property type="match status" value="1"/>
</dbReference>
<evidence type="ECO:0000256" key="11">
    <source>
        <dbReference type="ARBA" id="ARBA00022840"/>
    </source>
</evidence>
<keyword evidence="11" id="KW-0067">ATP-binding</keyword>
<evidence type="ECO:0000313" key="22">
    <source>
        <dbReference type="Proteomes" id="UP000254866"/>
    </source>
</evidence>
<dbReference type="InterPro" id="IPR036494">
    <property type="entry name" value="Ku_C_sf"/>
</dbReference>
<dbReference type="Pfam" id="PF03731">
    <property type="entry name" value="Ku_N"/>
    <property type="match status" value="1"/>
</dbReference>
<keyword evidence="10" id="KW-0347">Helicase</keyword>
<dbReference type="GO" id="GO:0042162">
    <property type="term" value="F:telomeric DNA binding"/>
    <property type="evidence" value="ECO:0007669"/>
    <property type="project" value="InterPro"/>
</dbReference>
<dbReference type="InterPro" id="IPR005161">
    <property type="entry name" value="Ku_N"/>
</dbReference>
<dbReference type="EMBL" id="NPIC01000001">
    <property type="protein sequence ID" value="RDL40719.1"/>
    <property type="molecule type" value="Genomic_DNA"/>
</dbReference>
<protein>
    <recommendedName>
        <fullName evidence="5">ATP-dependent DNA helicase II subunit 2</fullName>
        <ecNumber evidence="4">3.6.4.12</ecNumber>
    </recommendedName>
    <alternativeName>
        <fullName evidence="18">ATP-dependent DNA helicase II subunit Ku80</fullName>
    </alternativeName>
</protein>
<dbReference type="InterPro" id="IPR002035">
    <property type="entry name" value="VWF_A"/>
</dbReference>
<evidence type="ECO:0000256" key="6">
    <source>
        <dbReference type="ARBA" id="ARBA00022454"/>
    </source>
</evidence>
<evidence type="ECO:0000256" key="16">
    <source>
        <dbReference type="ARBA" id="ARBA00023242"/>
    </source>
</evidence>
<dbReference type="FunFam" id="3.40.50.410:FF:000073">
    <property type="entry name" value="ATP-dependent DNA helicase II subunit 2"/>
    <property type="match status" value="1"/>
</dbReference>
<organism evidence="21 22">
    <name type="scientific">Venustampulla echinocandica</name>
    <dbReference type="NCBI Taxonomy" id="2656787"/>
    <lineage>
        <taxon>Eukaryota</taxon>
        <taxon>Fungi</taxon>
        <taxon>Dikarya</taxon>
        <taxon>Ascomycota</taxon>
        <taxon>Pezizomycotina</taxon>
        <taxon>Leotiomycetes</taxon>
        <taxon>Helotiales</taxon>
        <taxon>Pleuroascaceae</taxon>
        <taxon>Venustampulla</taxon>
    </lineage>
</organism>
<dbReference type="GO" id="GO:0043564">
    <property type="term" value="C:Ku70:Ku80 complex"/>
    <property type="evidence" value="ECO:0007669"/>
    <property type="project" value="InterPro"/>
</dbReference>
<evidence type="ECO:0000256" key="1">
    <source>
        <dbReference type="ARBA" id="ARBA00004123"/>
    </source>
</evidence>
<comment type="function">
    <text evidence="17">Single-stranded DNA-dependent ATP-dependent helicase. Involved in non-homologous end joining (NHEJ) DNA double strand break repair. DNA-binding is sequence-independent but has a high affinity to nicks in double-stranded DNA and to the ends of duplex DNA. Binds to naturally occurring chromosomal ends, and therefore provides chromosomal end protection. Required also for telomere recombination to repair telomeric ends in the absence of telomerase. KU70, of the KU70/KU80 heterodimer, binds to the stem loop of TLC1, the RNA component of telomerase. Involved in telomere maintenance. Interacts with telomeric repeats and subtelomeric sequences thereby controlling telomere length and protecting against subtelomeric rearrangement. Maintains telomeric chromatin, which is involved in silencing the expression of genes located at the telomere. Required for mating-type switching.</text>
</comment>
<dbReference type="Gene3D" id="3.40.50.410">
    <property type="entry name" value="von Willebrand factor, type A domain"/>
    <property type="match status" value="1"/>
</dbReference>
<evidence type="ECO:0000256" key="15">
    <source>
        <dbReference type="ARBA" id="ARBA00023204"/>
    </source>
</evidence>
<dbReference type="GO" id="GO:0006303">
    <property type="term" value="P:double-strand break repair via nonhomologous end joining"/>
    <property type="evidence" value="ECO:0007669"/>
    <property type="project" value="InterPro"/>
</dbReference>
<evidence type="ECO:0000256" key="19">
    <source>
        <dbReference type="ARBA" id="ARBA00047995"/>
    </source>
</evidence>
<dbReference type="InterPro" id="IPR036465">
    <property type="entry name" value="vWFA_dom_sf"/>
</dbReference>
<dbReference type="GO" id="GO:0016787">
    <property type="term" value="F:hydrolase activity"/>
    <property type="evidence" value="ECO:0007669"/>
    <property type="project" value="UniProtKB-KW"/>
</dbReference>
<keyword evidence="12" id="KW-0779">Telomere</keyword>
<dbReference type="CDD" id="cd00873">
    <property type="entry name" value="KU80"/>
    <property type="match status" value="1"/>
</dbReference>
<evidence type="ECO:0000256" key="18">
    <source>
        <dbReference type="ARBA" id="ARBA00031847"/>
    </source>
</evidence>
<dbReference type="PIRSF" id="PIRSF016570">
    <property type="entry name" value="Ku80"/>
    <property type="match status" value="1"/>
</dbReference>
<dbReference type="RefSeq" id="XP_031873375.1">
    <property type="nucleotide sequence ID" value="XM_032009321.1"/>
</dbReference>
<keyword evidence="7" id="KW-0547">Nucleotide-binding</keyword>
<evidence type="ECO:0000256" key="3">
    <source>
        <dbReference type="ARBA" id="ARBA00007726"/>
    </source>
</evidence>
<gene>
    <name evidence="21" type="ORF">BP5553_00698</name>
</gene>
<evidence type="ECO:0000256" key="17">
    <source>
        <dbReference type="ARBA" id="ARBA00024890"/>
    </source>
</evidence>
<dbReference type="GO" id="GO:0000723">
    <property type="term" value="P:telomere maintenance"/>
    <property type="evidence" value="ECO:0007669"/>
    <property type="project" value="InterPro"/>
</dbReference>
<name>A0A370TYW0_9HELO</name>
<dbReference type="GO" id="GO:0000781">
    <property type="term" value="C:chromosome, telomeric region"/>
    <property type="evidence" value="ECO:0007669"/>
    <property type="project" value="UniProtKB-SubCell"/>
</dbReference>
<dbReference type="Proteomes" id="UP000254866">
    <property type="component" value="Unassembled WGS sequence"/>
</dbReference>
<comment type="caution">
    <text evidence="21">The sequence shown here is derived from an EMBL/GenBank/DDBJ whole genome shotgun (WGS) entry which is preliminary data.</text>
</comment>
<dbReference type="GO" id="GO:0003684">
    <property type="term" value="F:damaged DNA binding"/>
    <property type="evidence" value="ECO:0007669"/>
    <property type="project" value="InterPro"/>
</dbReference>
<dbReference type="SMART" id="SM00559">
    <property type="entry name" value="Ku78"/>
    <property type="match status" value="1"/>
</dbReference>
<dbReference type="Pfam" id="PF08785">
    <property type="entry name" value="Ku_PK_bind"/>
    <property type="match status" value="1"/>
</dbReference>
<evidence type="ECO:0000259" key="20">
    <source>
        <dbReference type="PROSITE" id="PS50234"/>
    </source>
</evidence>
<keyword evidence="15" id="KW-0234">DNA repair</keyword>
<reference evidence="21 22" key="1">
    <citation type="journal article" date="2018" name="IMA Fungus">
        <title>IMA Genome-F 9: Draft genome sequence of Annulohypoxylon stygium, Aspergillus mulundensis, Berkeleyomyces basicola (syn. Thielaviopsis basicola), Ceratocystis smalleyi, two Cercospora beticola strains, Coleophoma cylindrospora, Fusarium fracticaudum, Phialophora cf. hyalina, and Morchella septimelata.</title>
        <authorList>
            <person name="Wingfield B.D."/>
            <person name="Bills G.F."/>
            <person name="Dong Y."/>
            <person name="Huang W."/>
            <person name="Nel W.J."/>
            <person name="Swalarsk-Parry B.S."/>
            <person name="Vaghefi N."/>
            <person name="Wilken P.M."/>
            <person name="An Z."/>
            <person name="de Beer Z.W."/>
            <person name="De Vos L."/>
            <person name="Chen L."/>
            <person name="Duong T.A."/>
            <person name="Gao Y."/>
            <person name="Hammerbacher A."/>
            <person name="Kikkert J.R."/>
            <person name="Li Y."/>
            <person name="Li H."/>
            <person name="Li K."/>
            <person name="Li Q."/>
            <person name="Liu X."/>
            <person name="Ma X."/>
            <person name="Naidoo K."/>
            <person name="Pethybridge S.J."/>
            <person name="Sun J."/>
            <person name="Steenkamp E.T."/>
            <person name="van der Nest M.A."/>
            <person name="van Wyk S."/>
            <person name="Wingfield M.J."/>
            <person name="Xiong C."/>
            <person name="Yue Q."/>
            <person name="Zhang X."/>
        </authorList>
    </citation>
    <scope>NUCLEOTIDE SEQUENCE [LARGE SCALE GENOMIC DNA]</scope>
    <source>
        <strain evidence="21 22">BP 5553</strain>
    </source>
</reference>
<evidence type="ECO:0000256" key="5">
    <source>
        <dbReference type="ARBA" id="ARBA00021792"/>
    </source>
</evidence>
<comment type="subcellular location">
    <subcellularLocation>
        <location evidence="2">Chromosome</location>
        <location evidence="2">Telomere</location>
    </subcellularLocation>
    <subcellularLocation>
        <location evidence="1">Nucleus</location>
    </subcellularLocation>
</comment>
<evidence type="ECO:0000256" key="10">
    <source>
        <dbReference type="ARBA" id="ARBA00022806"/>
    </source>
</evidence>